<evidence type="ECO:0000313" key="2">
    <source>
        <dbReference type="EMBL" id="GAA4861937.1"/>
    </source>
</evidence>
<organism evidence="2 3">
    <name type="scientific">Actinomycetospora straminea</name>
    <dbReference type="NCBI Taxonomy" id="663607"/>
    <lineage>
        <taxon>Bacteria</taxon>
        <taxon>Bacillati</taxon>
        <taxon>Actinomycetota</taxon>
        <taxon>Actinomycetes</taxon>
        <taxon>Pseudonocardiales</taxon>
        <taxon>Pseudonocardiaceae</taxon>
        <taxon>Actinomycetospora</taxon>
    </lineage>
</organism>
<accession>A0ABP9DW92</accession>
<dbReference type="EMBL" id="BAABHQ010000001">
    <property type="protein sequence ID" value="GAA4861937.1"/>
    <property type="molecule type" value="Genomic_DNA"/>
</dbReference>
<sequence>MYGEHSMYLTSVVGGGSTGLALAAATGINAMAMVLMAVTVLFTAMLLVRIVRRGARLRR</sequence>
<reference evidence="3" key="1">
    <citation type="journal article" date="2019" name="Int. J. Syst. Evol. Microbiol.">
        <title>The Global Catalogue of Microorganisms (GCM) 10K type strain sequencing project: providing services to taxonomists for standard genome sequencing and annotation.</title>
        <authorList>
            <consortium name="The Broad Institute Genomics Platform"/>
            <consortium name="The Broad Institute Genome Sequencing Center for Infectious Disease"/>
            <person name="Wu L."/>
            <person name="Ma J."/>
        </authorList>
    </citation>
    <scope>NUCLEOTIDE SEQUENCE [LARGE SCALE GENOMIC DNA]</scope>
    <source>
        <strain evidence="3">JCM 17983</strain>
    </source>
</reference>
<dbReference type="RefSeq" id="WP_274203612.1">
    <property type="nucleotide sequence ID" value="NZ_BAABHQ010000001.1"/>
</dbReference>
<keyword evidence="1" id="KW-0812">Transmembrane</keyword>
<keyword evidence="3" id="KW-1185">Reference proteome</keyword>
<proteinExistence type="predicted"/>
<name>A0ABP9DW92_9PSEU</name>
<evidence type="ECO:0000313" key="3">
    <source>
        <dbReference type="Proteomes" id="UP001500457"/>
    </source>
</evidence>
<keyword evidence="1" id="KW-1133">Transmembrane helix</keyword>
<dbReference type="Proteomes" id="UP001500457">
    <property type="component" value="Unassembled WGS sequence"/>
</dbReference>
<feature type="transmembrane region" description="Helical" evidence="1">
    <location>
        <begin position="31"/>
        <end position="51"/>
    </location>
</feature>
<comment type="caution">
    <text evidence="2">The sequence shown here is derived from an EMBL/GenBank/DDBJ whole genome shotgun (WGS) entry which is preliminary data.</text>
</comment>
<protein>
    <submittedName>
        <fullName evidence="2">Uncharacterized protein</fullName>
    </submittedName>
</protein>
<gene>
    <name evidence="2" type="ORF">GCM10023203_06800</name>
</gene>
<keyword evidence="1" id="KW-0472">Membrane</keyword>
<evidence type="ECO:0000256" key="1">
    <source>
        <dbReference type="SAM" id="Phobius"/>
    </source>
</evidence>